<reference evidence="1 2" key="1">
    <citation type="submission" date="2024-06" db="EMBL/GenBank/DDBJ databases">
        <title>Genomic Encyclopedia of Type Strains, Phase IV (KMG-IV): sequencing the most valuable type-strain genomes for metagenomic binning, comparative biology and taxonomic classification.</title>
        <authorList>
            <person name="Goeker M."/>
        </authorList>
    </citation>
    <scope>NUCLEOTIDE SEQUENCE [LARGE SCALE GENOMIC DNA]</scope>
    <source>
        <strain evidence="1 2">DSM 21460</strain>
    </source>
</reference>
<protein>
    <recommendedName>
        <fullName evidence="3">DUF3783 domain-containing protein</fullName>
    </recommendedName>
</protein>
<proteinExistence type="predicted"/>
<dbReference type="InterPro" id="IPR016621">
    <property type="entry name" value="UCP014543"/>
</dbReference>
<sequence length="171" mass="19983">MKKVLVYGLSEERSKIVEKIAKEFGIDLRFLTNDDLNEKVGDLFIGDGSNIEEDKRELLIFSDFDRIILREFLLKLKSNGVVVNHKCVLTDTNKDWTLDYLIGHIEDEHRMVMKFRKIGGYVQVAQKNLEETKDLKLKMLVEEAMSLRNKELDEALLDKSIANFKEYFGHR</sequence>
<evidence type="ECO:0000313" key="2">
    <source>
        <dbReference type="Proteomes" id="UP001549162"/>
    </source>
</evidence>
<dbReference type="RefSeq" id="WP_354369008.1">
    <property type="nucleotide sequence ID" value="NZ_JBEPMA010000013.1"/>
</dbReference>
<name>A0ABV2JB51_9FIRM</name>
<gene>
    <name evidence="1" type="ORF">ABID14_001675</name>
</gene>
<dbReference type="EMBL" id="JBEPMA010000013">
    <property type="protein sequence ID" value="MET3618040.1"/>
    <property type="molecule type" value="Genomic_DNA"/>
</dbReference>
<evidence type="ECO:0008006" key="3">
    <source>
        <dbReference type="Google" id="ProtNLM"/>
    </source>
</evidence>
<dbReference type="Pfam" id="PF12646">
    <property type="entry name" value="DUF3783"/>
    <property type="match status" value="1"/>
</dbReference>
<organism evidence="1 2">
    <name type="scientific">Peptoniphilus olsenii</name>
    <dbReference type="NCBI Taxonomy" id="411570"/>
    <lineage>
        <taxon>Bacteria</taxon>
        <taxon>Bacillati</taxon>
        <taxon>Bacillota</taxon>
        <taxon>Tissierellia</taxon>
        <taxon>Tissierellales</taxon>
        <taxon>Peptoniphilaceae</taxon>
        <taxon>Peptoniphilus</taxon>
    </lineage>
</organism>
<dbReference type="Proteomes" id="UP001549162">
    <property type="component" value="Unassembled WGS sequence"/>
</dbReference>
<keyword evidence="2" id="KW-1185">Reference proteome</keyword>
<evidence type="ECO:0000313" key="1">
    <source>
        <dbReference type="EMBL" id="MET3618040.1"/>
    </source>
</evidence>
<accession>A0ABV2JB51</accession>
<comment type="caution">
    <text evidence="1">The sequence shown here is derived from an EMBL/GenBank/DDBJ whole genome shotgun (WGS) entry which is preliminary data.</text>
</comment>